<accession>A0A834U3T7</accession>
<comment type="caution">
    <text evidence="3">The sequence shown here is derived from an EMBL/GenBank/DDBJ whole genome shotgun (WGS) entry which is preliminary data.</text>
</comment>
<dbReference type="Pfam" id="PF01486">
    <property type="entry name" value="K-box"/>
    <property type="match status" value="1"/>
</dbReference>
<dbReference type="OrthoDB" id="1898716at2759"/>
<proteinExistence type="predicted"/>
<reference evidence="3" key="1">
    <citation type="submission" date="2020-09" db="EMBL/GenBank/DDBJ databases">
        <title>Genome-Enabled Discovery of Anthraquinone Biosynthesis in Senna tora.</title>
        <authorList>
            <person name="Kang S.-H."/>
            <person name="Pandey R.P."/>
            <person name="Lee C.-M."/>
            <person name="Sim J.-S."/>
            <person name="Jeong J.-T."/>
            <person name="Choi B.-S."/>
            <person name="Jung M."/>
            <person name="Ginzburg D."/>
            <person name="Zhao K."/>
            <person name="Won S.Y."/>
            <person name="Oh T.-J."/>
            <person name="Yu Y."/>
            <person name="Kim N.-H."/>
            <person name="Lee O.R."/>
            <person name="Lee T.-H."/>
            <person name="Bashyal P."/>
            <person name="Kim T.-S."/>
            <person name="Lee W.-H."/>
            <person name="Kawkins C."/>
            <person name="Kim C.-K."/>
            <person name="Kim J.S."/>
            <person name="Ahn B.O."/>
            <person name="Rhee S.Y."/>
            <person name="Sohng J.K."/>
        </authorList>
    </citation>
    <scope>NUCLEOTIDE SEQUENCE</scope>
    <source>
        <tissue evidence="3">Leaf</tissue>
    </source>
</reference>
<evidence type="ECO:0000313" key="4">
    <source>
        <dbReference type="Proteomes" id="UP000634136"/>
    </source>
</evidence>
<protein>
    <submittedName>
        <fullName evidence="3">MADS-box protein SVP-like</fullName>
    </submittedName>
</protein>
<dbReference type="Proteomes" id="UP000634136">
    <property type="component" value="Unassembled WGS sequence"/>
</dbReference>
<organism evidence="3 4">
    <name type="scientific">Senna tora</name>
    <dbReference type="NCBI Taxonomy" id="362788"/>
    <lineage>
        <taxon>Eukaryota</taxon>
        <taxon>Viridiplantae</taxon>
        <taxon>Streptophyta</taxon>
        <taxon>Embryophyta</taxon>
        <taxon>Tracheophyta</taxon>
        <taxon>Spermatophyta</taxon>
        <taxon>Magnoliopsida</taxon>
        <taxon>eudicotyledons</taxon>
        <taxon>Gunneridae</taxon>
        <taxon>Pentapetalae</taxon>
        <taxon>rosids</taxon>
        <taxon>fabids</taxon>
        <taxon>Fabales</taxon>
        <taxon>Fabaceae</taxon>
        <taxon>Caesalpinioideae</taxon>
        <taxon>Cassia clade</taxon>
        <taxon>Senna</taxon>
    </lineage>
</organism>
<feature type="region of interest" description="Disordered" evidence="1">
    <location>
        <begin position="145"/>
        <end position="165"/>
    </location>
</feature>
<evidence type="ECO:0000259" key="2">
    <source>
        <dbReference type="PROSITE" id="PS51297"/>
    </source>
</evidence>
<dbReference type="InterPro" id="IPR002487">
    <property type="entry name" value="TF_Kbox"/>
</dbReference>
<sequence>MKDIIARYNLHARDISKLNKPSLELQLENTNNTKLSKDVAEKTHQLRRMKGEDLDGLKIEELVQLEKMLETGLSRVIETKENRIMSEITALQKKGTELIEENKKLKHKMDMLCRGKIGMQVVDTSEIGMQEEGVSSELSMTTNVCSCNSGPPLDDDSSDTSLKLG</sequence>
<evidence type="ECO:0000256" key="1">
    <source>
        <dbReference type="SAM" id="MobiDB-lite"/>
    </source>
</evidence>
<gene>
    <name evidence="3" type="ORF">G2W53_012342</name>
</gene>
<evidence type="ECO:0000313" key="3">
    <source>
        <dbReference type="EMBL" id="KAF7830009.1"/>
    </source>
</evidence>
<dbReference type="PROSITE" id="PS51297">
    <property type="entry name" value="K_BOX"/>
    <property type="match status" value="1"/>
</dbReference>
<dbReference type="AlphaFoldDB" id="A0A834U3T7"/>
<keyword evidence="4" id="KW-1185">Reference proteome</keyword>
<feature type="domain" description="K-box" evidence="2">
    <location>
        <begin position="25"/>
        <end position="115"/>
    </location>
</feature>
<dbReference type="GO" id="GO:0005634">
    <property type="term" value="C:nucleus"/>
    <property type="evidence" value="ECO:0007669"/>
    <property type="project" value="InterPro"/>
</dbReference>
<dbReference type="GO" id="GO:0003700">
    <property type="term" value="F:DNA-binding transcription factor activity"/>
    <property type="evidence" value="ECO:0007669"/>
    <property type="project" value="InterPro"/>
</dbReference>
<dbReference type="EMBL" id="JAAIUW010000005">
    <property type="protein sequence ID" value="KAF7830009.1"/>
    <property type="molecule type" value="Genomic_DNA"/>
</dbReference>
<name>A0A834U3T7_9FABA</name>